<reference evidence="14" key="1">
    <citation type="submission" date="2022-11" db="UniProtKB">
        <authorList>
            <consortium name="WormBaseParasite"/>
        </authorList>
    </citation>
    <scope>IDENTIFICATION</scope>
</reference>
<accession>A0A914E1G4</accession>
<keyword evidence="13" id="KW-1185">Reference proteome</keyword>
<evidence type="ECO:0000256" key="8">
    <source>
        <dbReference type="ARBA" id="ARBA00023137"/>
    </source>
</evidence>
<dbReference type="FunFam" id="1.10.510.10:FF:001512">
    <property type="entry name" value="Receptor tyrosine-protein kinase erbB-2"/>
    <property type="match status" value="1"/>
</dbReference>
<dbReference type="GO" id="GO:0043235">
    <property type="term" value="C:receptor complex"/>
    <property type="evidence" value="ECO:0007669"/>
    <property type="project" value="TreeGrafter"/>
</dbReference>
<dbReference type="WBParaSite" id="ACRNAN_scaffold4969.g18161.t1">
    <property type="protein sequence ID" value="ACRNAN_scaffold4969.g18161.t1"/>
    <property type="gene ID" value="ACRNAN_scaffold4969.g18161"/>
</dbReference>
<dbReference type="GO" id="GO:0046872">
    <property type="term" value="F:metal ion binding"/>
    <property type="evidence" value="ECO:0007669"/>
    <property type="project" value="UniProtKB-KW"/>
</dbReference>
<keyword evidence="3" id="KW-0808">Transferase</keyword>
<dbReference type="AlphaFoldDB" id="A0A914E1G4"/>
<dbReference type="PROSITE" id="PS50011">
    <property type="entry name" value="PROTEIN_KINASE_DOM"/>
    <property type="match status" value="1"/>
</dbReference>
<keyword evidence="6 10" id="KW-0067">ATP-binding</keyword>
<evidence type="ECO:0000313" key="13">
    <source>
        <dbReference type="Proteomes" id="UP000887540"/>
    </source>
</evidence>
<dbReference type="GO" id="GO:0012505">
    <property type="term" value="C:endomembrane system"/>
    <property type="evidence" value="ECO:0007669"/>
    <property type="project" value="UniProtKB-SubCell"/>
</dbReference>
<feature type="binding site" evidence="10">
    <location>
        <position position="126"/>
    </location>
    <ligand>
        <name>ATP</name>
        <dbReference type="ChEBI" id="CHEBI:30616"/>
    </ligand>
</feature>
<dbReference type="InterPro" id="IPR000719">
    <property type="entry name" value="Prot_kinase_dom"/>
</dbReference>
<dbReference type="SUPFAM" id="SSF56112">
    <property type="entry name" value="Protein kinase-like (PK-like)"/>
    <property type="match status" value="1"/>
</dbReference>
<evidence type="ECO:0000256" key="10">
    <source>
        <dbReference type="PIRSR" id="PIRSR000615-2"/>
    </source>
</evidence>
<evidence type="ECO:0000256" key="4">
    <source>
        <dbReference type="ARBA" id="ARBA00022741"/>
    </source>
</evidence>
<dbReference type="PIRSF" id="PIRSF000654">
    <property type="entry name" value="Integrin-linked_kinase"/>
    <property type="match status" value="1"/>
</dbReference>
<evidence type="ECO:0000256" key="5">
    <source>
        <dbReference type="ARBA" id="ARBA00022777"/>
    </source>
</evidence>
<dbReference type="InterPro" id="IPR001245">
    <property type="entry name" value="Ser-Thr/Tyr_kinase_cat_dom"/>
</dbReference>
<evidence type="ECO:0000259" key="12">
    <source>
        <dbReference type="PROSITE" id="PS50011"/>
    </source>
</evidence>
<organism evidence="13 14">
    <name type="scientific">Acrobeloides nanus</name>
    <dbReference type="NCBI Taxonomy" id="290746"/>
    <lineage>
        <taxon>Eukaryota</taxon>
        <taxon>Metazoa</taxon>
        <taxon>Ecdysozoa</taxon>
        <taxon>Nematoda</taxon>
        <taxon>Chromadorea</taxon>
        <taxon>Rhabditida</taxon>
        <taxon>Tylenchina</taxon>
        <taxon>Cephalobomorpha</taxon>
        <taxon>Cephaloboidea</taxon>
        <taxon>Cephalobidae</taxon>
        <taxon>Acrobeloides</taxon>
    </lineage>
</organism>
<comment type="catalytic activity">
    <reaction evidence="9">
        <text>L-tyrosyl-[protein] + ATP = O-phospho-L-tyrosyl-[protein] + ADP + H(+)</text>
        <dbReference type="Rhea" id="RHEA:10596"/>
        <dbReference type="Rhea" id="RHEA-COMP:10136"/>
        <dbReference type="Rhea" id="RHEA-COMP:20101"/>
        <dbReference type="ChEBI" id="CHEBI:15378"/>
        <dbReference type="ChEBI" id="CHEBI:30616"/>
        <dbReference type="ChEBI" id="CHEBI:46858"/>
        <dbReference type="ChEBI" id="CHEBI:61978"/>
        <dbReference type="ChEBI" id="CHEBI:456216"/>
        <dbReference type="EC" id="2.7.10.1"/>
    </reaction>
</comment>
<keyword evidence="11" id="KW-0460">Magnesium</keyword>
<feature type="domain" description="Protein kinase" evidence="12">
    <location>
        <begin position="1"/>
        <end position="255"/>
    </location>
</feature>
<evidence type="ECO:0000313" key="14">
    <source>
        <dbReference type="WBParaSite" id="ACRNAN_scaffold4969.g18161.t1"/>
    </source>
</evidence>
<keyword evidence="8" id="KW-0829">Tyrosine-protein kinase</keyword>
<dbReference type="EC" id="2.7.10.1" evidence="2"/>
<dbReference type="PANTHER" id="PTHR24416:SF548">
    <property type="entry name" value="PROTEIN KINASE DOMAIN-CONTAINING PROTEIN"/>
    <property type="match status" value="1"/>
</dbReference>
<keyword evidence="7" id="KW-0472">Membrane</keyword>
<keyword evidence="4 10" id="KW-0547">Nucleotide-binding</keyword>
<dbReference type="InterPro" id="IPR050122">
    <property type="entry name" value="RTK"/>
</dbReference>
<sequence length="275" mass="31399">MGTAPLHLIEKSIVTQRFMDCDVAVKVAIHFGRDEVNRLFKEIEAMKKIGYHENVMCMLGWALPEETPCLVYDIAEMSVLSFVSDFREKPDDQVLCKKFLSILWQVTRGMQYIASKGIIHRSLSARNILLFGPTVAKISYFTNCCFCSSENSIVKDSTVQKLSAKSMALECLTEKIFSVKSDIWAFGILAYEMFTFGKAPYEAINDDEILEFLNQGNRLERPSNVNGQLYEIMMGCWNADPDSRPTFKALEKTFFEIVEVQNELYGYVQSNIYSI</sequence>
<evidence type="ECO:0000256" key="6">
    <source>
        <dbReference type="ARBA" id="ARBA00022840"/>
    </source>
</evidence>
<name>A0A914E1G4_9BILA</name>
<dbReference type="GO" id="GO:0004714">
    <property type="term" value="F:transmembrane receptor protein tyrosine kinase activity"/>
    <property type="evidence" value="ECO:0007669"/>
    <property type="project" value="UniProtKB-EC"/>
</dbReference>
<evidence type="ECO:0000256" key="11">
    <source>
        <dbReference type="PIRSR" id="PIRSR000615-3"/>
    </source>
</evidence>
<keyword evidence="5" id="KW-0418">Kinase</keyword>
<dbReference type="Gene3D" id="1.10.510.10">
    <property type="entry name" value="Transferase(Phosphotransferase) domain 1"/>
    <property type="match status" value="1"/>
</dbReference>
<evidence type="ECO:0000256" key="1">
    <source>
        <dbReference type="ARBA" id="ARBA00004308"/>
    </source>
</evidence>
<dbReference type="GO" id="GO:0048680">
    <property type="term" value="P:positive regulation of axon regeneration"/>
    <property type="evidence" value="ECO:0007669"/>
    <property type="project" value="UniProtKB-ARBA"/>
</dbReference>
<evidence type="ECO:0000256" key="9">
    <source>
        <dbReference type="ARBA" id="ARBA00051243"/>
    </source>
</evidence>
<evidence type="ECO:0000256" key="2">
    <source>
        <dbReference type="ARBA" id="ARBA00011902"/>
    </source>
</evidence>
<dbReference type="Proteomes" id="UP000887540">
    <property type="component" value="Unplaced"/>
</dbReference>
<dbReference type="GO" id="GO:0061564">
    <property type="term" value="P:axon development"/>
    <property type="evidence" value="ECO:0007669"/>
    <property type="project" value="UniProtKB-ARBA"/>
</dbReference>
<dbReference type="PANTHER" id="PTHR24416">
    <property type="entry name" value="TYROSINE-PROTEIN KINASE RECEPTOR"/>
    <property type="match status" value="1"/>
</dbReference>
<proteinExistence type="predicted"/>
<protein>
    <recommendedName>
        <fullName evidence="2">receptor protein-tyrosine kinase</fullName>
        <ecNumber evidence="2">2.7.10.1</ecNumber>
    </recommendedName>
</protein>
<feature type="binding site" evidence="11">
    <location>
        <position position="127"/>
    </location>
    <ligand>
        <name>Mg(2+)</name>
        <dbReference type="ChEBI" id="CHEBI:18420"/>
    </ligand>
</feature>
<dbReference type="GO" id="GO:0007169">
    <property type="term" value="P:cell surface receptor protein tyrosine kinase signaling pathway"/>
    <property type="evidence" value="ECO:0007669"/>
    <property type="project" value="TreeGrafter"/>
</dbReference>
<dbReference type="PRINTS" id="PR00109">
    <property type="entry name" value="TYRKINASE"/>
</dbReference>
<dbReference type="GO" id="GO:0005524">
    <property type="term" value="F:ATP binding"/>
    <property type="evidence" value="ECO:0007669"/>
    <property type="project" value="UniProtKB-KW"/>
</dbReference>
<dbReference type="InterPro" id="IPR011009">
    <property type="entry name" value="Kinase-like_dom_sf"/>
</dbReference>
<dbReference type="GO" id="GO:0005886">
    <property type="term" value="C:plasma membrane"/>
    <property type="evidence" value="ECO:0007669"/>
    <property type="project" value="TreeGrafter"/>
</dbReference>
<dbReference type="Gene3D" id="3.30.200.20">
    <property type="entry name" value="Phosphorylase Kinase, domain 1"/>
    <property type="match status" value="1"/>
</dbReference>
<keyword evidence="11" id="KW-0479">Metal-binding</keyword>
<dbReference type="Pfam" id="PF07714">
    <property type="entry name" value="PK_Tyr_Ser-Thr"/>
    <property type="match status" value="1"/>
</dbReference>
<evidence type="ECO:0000256" key="7">
    <source>
        <dbReference type="ARBA" id="ARBA00023136"/>
    </source>
</evidence>
<evidence type="ECO:0000256" key="3">
    <source>
        <dbReference type="ARBA" id="ARBA00022679"/>
    </source>
</evidence>
<comment type="subcellular location">
    <subcellularLocation>
        <location evidence="1">Endomembrane system</location>
    </subcellularLocation>
</comment>